<dbReference type="SUPFAM" id="SSF54593">
    <property type="entry name" value="Glyoxalase/Bleomycin resistance protein/Dihydroxybiphenyl dioxygenase"/>
    <property type="match status" value="1"/>
</dbReference>
<organism evidence="2 3">
    <name type="scientific">Paraburkholderia monticola</name>
    <dbReference type="NCBI Taxonomy" id="1399968"/>
    <lineage>
        <taxon>Bacteria</taxon>
        <taxon>Pseudomonadati</taxon>
        <taxon>Pseudomonadota</taxon>
        <taxon>Betaproteobacteria</taxon>
        <taxon>Burkholderiales</taxon>
        <taxon>Burkholderiaceae</taxon>
        <taxon>Paraburkholderia</taxon>
    </lineage>
</organism>
<dbReference type="AlphaFoldDB" id="A0A149Q0H5"/>
<dbReference type="PANTHER" id="PTHR33993">
    <property type="entry name" value="GLYOXALASE-RELATED"/>
    <property type="match status" value="1"/>
</dbReference>
<dbReference type="STRING" id="1399968.CI15_02410"/>
<dbReference type="PROSITE" id="PS51819">
    <property type="entry name" value="VOC"/>
    <property type="match status" value="1"/>
</dbReference>
<dbReference type="PANTHER" id="PTHR33993:SF2">
    <property type="entry name" value="VOC DOMAIN-CONTAINING PROTEIN"/>
    <property type="match status" value="1"/>
</dbReference>
<dbReference type="InterPro" id="IPR029068">
    <property type="entry name" value="Glyas_Bleomycin-R_OHBP_Dase"/>
</dbReference>
<dbReference type="RefSeq" id="WP_062124005.1">
    <property type="nucleotide sequence ID" value="NZ_LRBG01000002.1"/>
</dbReference>
<dbReference type="CDD" id="cd07247">
    <property type="entry name" value="SgaA_N_like"/>
    <property type="match status" value="1"/>
</dbReference>
<evidence type="ECO:0000259" key="1">
    <source>
        <dbReference type="PROSITE" id="PS51819"/>
    </source>
</evidence>
<dbReference type="InterPro" id="IPR052164">
    <property type="entry name" value="Anthracycline_SecMetBiosynth"/>
</dbReference>
<dbReference type="Pfam" id="PF00903">
    <property type="entry name" value="Glyoxalase"/>
    <property type="match status" value="1"/>
</dbReference>
<comment type="caution">
    <text evidence="2">The sequence shown here is derived from an EMBL/GenBank/DDBJ whole genome shotgun (WGS) entry which is preliminary data.</text>
</comment>
<dbReference type="OrthoDB" id="8776491at2"/>
<evidence type="ECO:0000313" key="2">
    <source>
        <dbReference type="EMBL" id="KXU90779.1"/>
    </source>
</evidence>
<dbReference type="InterPro" id="IPR004360">
    <property type="entry name" value="Glyas_Fos-R_dOase_dom"/>
</dbReference>
<sequence length="127" mass="13552">MSALPKLVAWFEIPSVDFERAVRFYEAALDTTLNRQDFGGQPIAVFGYEEPATGGAIVHSPSMTPAADGVIVYLNAQPTVDAALARIERAGGKTDGPVIKLPQDIGYIAFFTDTEGNRVGLHSLTNG</sequence>
<keyword evidence="3" id="KW-1185">Reference proteome</keyword>
<proteinExistence type="predicted"/>
<dbReference type="Proteomes" id="UP000075613">
    <property type="component" value="Unassembled WGS sequence"/>
</dbReference>
<protein>
    <submittedName>
        <fullName evidence="2">Glyoxalase</fullName>
    </submittedName>
</protein>
<dbReference type="EMBL" id="LRBG01000002">
    <property type="protein sequence ID" value="KXU90779.1"/>
    <property type="molecule type" value="Genomic_DNA"/>
</dbReference>
<dbReference type="Gene3D" id="3.10.180.10">
    <property type="entry name" value="2,3-Dihydroxybiphenyl 1,2-Dioxygenase, domain 1"/>
    <property type="match status" value="1"/>
</dbReference>
<dbReference type="InterPro" id="IPR037523">
    <property type="entry name" value="VOC_core"/>
</dbReference>
<gene>
    <name evidence="2" type="ORF">CI15_02410</name>
</gene>
<feature type="domain" description="VOC" evidence="1">
    <location>
        <begin position="7"/>
        <end position="124"/>
    </location>
</feature>
<evidence type="ECO:0000313" key="3">
    <source>
        <dbReference type="Proteomes" id="UP000075613"/>
    </source>
</evidence>
<accession>A0A149Q0H5</accession>
<reference evidence="2 3" key="1">
    <citation type="journal article" date="2015" name="Int. J. Syst. Evol. Microbiol.">
        <title>Burkholderia monticola sp. nov., isolated from mountain soil.</title>
        <authorList>
            <person name="Baek I."/>
            <person name="Seo B."/>
            <person name="Lee I."/>
            <person name="Yi H."/>
            <person name="Chun J."/>
        </authorList>
    </citation>
    <scope>NUCLEOTIDE SEQUENCE [LARGE SCALE GENOMIC DNA]</scope>
    <source>
        <strain evidence="2 3">JC2948</strain>
    </source>
</reference>
<name>A0A149Q0H5_9BURK</name>